<evidence type="ECO:0000256" key="1">
    <source>
        <dbReference type="SAM" id="SignalP"/>
    </source>
</evidence>
<accession>A0A224YCF6</accession>
<feature type="chain" id="PRO_5012623783" evidence="1">
    <location>
        <begin position="27"/>
        <end position="191"/>
    </location>
</feature>
<reference evidence="2" key="1">
    <citation type="journal article" date="2017" name="Parasit. Vectors">
        <title>Sialotranscriptomics of Rhipicephalus zambeziensis reveals intricate expression profiles of secretory proteins and suggests tight temporal transcriptional regulation during blood-feeding.</title>
        <authorList>
            <person name="de Castro M.H."/>
            <person name="de Klerk D."/>
            <person name="Pienaar R."/>
            <person name="Rees D.J.G."/>
            <person name="Mans B.J."/>
        </authorList>
    </citation>
    <scope>NUCLEOTIDE SEQUENCE</scope>
    <source>
        <tissue evidence="2">Salivary glands</tissue>
    </source>
</reference>
<sequence length="191" mass="21546">MKMKTACIVAFLLVVFSAHDVRSTLASSTTVFPPFKTYNVSMFMNTTEDIWSVKSSGNHTVWCRVDTPANITGNTIYFNRSFVDGGRRWVHQKYQGIVQDNATDIMFVGLQGTTMTTIEKLTFAVQNYSCGVFEVRLPEGAAINWPATLWYDMRVRNSSLSSIPTDCEKRFNETVSNLTIFPGYNDTCQTI</sequence>
<feature type="signal peptide" evidence="1">
    <location>
        <begin position="1"/>
        <end position="26"/>
    </location>
</feature>
<keyword evidence="1" id="KW-0732">Signal</keyword>
<name>A0A224YCF6_9ACAR</name>
<evidence type="ECO:0000313" key="2">
    <source>
        <dbReference type="EMBL" id="MAA15388.1"/>
    </source>
</evidence>
<dbReference type="EMBL" id="GFPF01004242">
    <property type="protein sequence ID" value="MAA15388.1"/>
    <property type="molecule type" value="Transcribed_RNA"/>
</dbReference>
<dbReference type="AlphaFoldDB" id="A0A224YCF6"/>
<organism evidence="2">
    <name type="scientific">Rhipicephalus zambeziensis</name>
    <dbReference type="NCBI Taxonomy" id="60191"/>
    <lineage>
        <taxon>Eukaryota</taxon>
        <taxon>Metazoa</taxon>
        <taxon>Ecdysozoa</taxon>
        <taxon>Arthropoda</taxon>
        <taxon>Chelicerata</taxon>
        <taxon>Arachnida</taxon>
        <taxon>Acari</taxon>
        <taxon>Parasitiformes</taxon>
        <taxon>Ixodida</taxon>
        <taxon>Ixodoidea</taxon>
        <taxon>Ixodidae</taxon>
        <taxon>Rhipicephalinae</taxon>
        <taxon>Rhipicephalus</taxon>
        <taxon>Rhipicephalus</taxon>
    </lineage>
</organism>
<protein>
    <submittedName>
        <fullName evidence="2">Lipocalin</fullName>
    </submittedName>
</protein>
<proteinExistence type="predicted"/>